<feature type="domain" description="Endonuclease/exonuclease/phosphatase" evidence="1">
    <location>
        <begin position="19"/>
        <end position="219"/>
    </location>
</feature>
<accession>A0ABD0T937</accession>
<dbReference type="PANTHER" id="PTHR33395">
    <property type="entry name" value="TRANSCRIPTASE, PUTATIVE-RELATED-RELATED"/>
    <property type="match status" value="1"/>
</dbReference>
<dbReference type="Pfam" id="PF03372">
    <property type="entry name" value="Exo_endo_phos"/>
    <property type="match status" value="1"/>
</dbReference>
<proteinExistence type="predicted"/>
<dbReference type="InterPro" id="IPR036691">
    <property type="entry name" value="Endo/exonu/phosph_ase_sf"/>
</dbReference>
<dbReference type="EMBL" id="JBEDNZ010000008">
    <property type="protein sequence ID" value="KAL0839794.1"/>
    <property type="molecule type" value="Genomic_DNA"/>
</dbReference>
<dbReference type="PANTHER" id="PTHR33395:SF22">
    <property type="entry name" value="REVERSE TRANSCRIPTASE DOMAIN-CONTAINING PROTEIN"/>
    <property type="match status" value="1"/>
</dbReference>
<evidence type="ECO:0000259" key="1">
    <source>
        <dbReference type="Pfam" id="PF03372"/>
    </source>
</evidence>
<protein>
    <recommendedName>
        <fullName evidence="1">Endonuclease/exonuclease/phosphatase domain-containing protein</fullName>
    </recommendedName>
</protein>
<organism evidence="2 3">
    <name type="scientific">Loxostege sticticalis</name>
    <name type="common">Beet webworm moth</name>
    <dbReference type="NCBI Taxonomy" id="481309"/>
    <lineage>
        <taxon>Eukaryota</taxon>
        <taxon>Metazoa</taxon>
        <taxon>Ecdysozoa</taxon>
        <taxon>Arthropoda</taxon>
        <taxon>Hexapoda</taxon>
        <taxon>Insecta</taxon>
        <taxon>Pterygota</taxon>
        <taxon>Neoptera</taxon>
        <taxon>Endopterygota</taxon>
        <taxon>Lepidoptera</taxon>
        <taxon>Glossata</taxon>
        <taxon>Ditrysia</taxon>
        <taxon>Pyraloidea</taxon>
        <taxon>Crambidae</taxon>
        <taxon>Pyraustinae</taxon>
        <taxon>Loxostege</taxon>
    </lineage>
</organism>
<dbReference type="SUPFAM" id="SSF56219">
    <property type="entry name" value="DNase I-like"/>
    <property type="match status" value="1"/>
</dbReference>
<evidence type="ECO:0000313" key="2">
    <source>
        <dbReference type="EMBL" id="KAL0839794.1"/>
    </source>
</evidence>
<dbReference type="Gene3D" id="3.60.10.10">
    <property type="entry name" value="Endonuclease/exonuclease/phosphatase"/>
    <property type="match status" value="1"/>
</dbReference>
<dbReference type="InterPro" id="IPR005135">
    <property type="entry name" value="Endo/exonuclease/phosphatase"/>
</dbReference>
<comment type="caution">
    <text evidence="2">The sequence shown here is derived from an EMBL/GenBank/DDBJ whole genome shotgun (WGS) entry which is preliminary data.</text>
</comment>
<name>A0ABD0T937_LOXSC</name>
<evidence type="ECO:0000313" key="3">
    <source>
        <dbReference type="Proteomes" id="UP001549921"/>
    </source>
</evidence>
<sequence length="550" mass="64273">MIVNQQLKFNRKISIYYQNIRGLRTKTVDFYKEMLACEYDVIALSETWLASDIFDSELFNDRYVVYRRDRDSSFFHTKKYGGGVLLAVSKCLNSLRLTYYESKCEDVWISIDIRVNNKLEKLSICCVYIPSPVQKHVLEHFLDSANQAMETSKLTLILGDFNLGNIEWTGSPGLPLLATLPQNSLYATMLTDFITLNNLDQYNHVKNHNSKILDLVLTNIPVSCLRACDSPLSKVDAHHPPLEFQLSSCTSTLTLSSREEPRYKFYKGDYCKIIEELKVISWHDVFKQCSDVDSMVQLLYDKINNIIIKHIPKSKNSTRKYPCWYSRDLISLLREKNKYQRTCKLIHSDYKKYISSIESLNADKCNFVHFSRKKSPYFKSYVINNHAINEVDVIKDLGVHIDNKLRFHTHVDLLAKRSYKLLGFVLRNCREFKSASSKIAVFNTLVRSGLEYCSVVWNPHYEVHKKRLEAVQKRFLWHLSYQCNLVKRLPTYNSRLKYFKMTSLESRRNMMDYLFLFKLVNNSLDCPDLLKQINLNPAMGMAWVSGTEIH</sequence>
<gene>
    <name evidence="2" type="ORF">ABMA28_016427</name>
</gene>
<reference evidence="2 3" key="1">
    <citation type="submission" date="2024-06" db="EMBL/GenBank/DDBJ databases">
        <title>A chromosome-level genome assembly of beet webworm, Loxostege sticticalis.</title>
        <authorList>
            <person name="Zhang Y."/>
        </authorList>
    </citation>
    <scope>NUCLEOTIDE SEQUENCE [LARGE SCALE GENOMIC DNA]</scope>
    <source>
        <strain evidence="2">AQ028</strain>
        <tissue evidence="2">Male pupae</tissue>
    </source>
</reference>
<dbReference type="Proteomes" id="UP001549921">
    <property type="component" value="Unassembled WGS sequence"/>
</dbReference>
<dbReference type="AlphaFoldDB" id="A0ABD0T937"/>